<gene>
    <name evidence="9" type="ORF">EEL30_18010</name>
</gene>
<dbReference type="SUPFAM" id="SSF57884">
    <property type="entry name" value="Ada DNA repair protein, N-terminal domain (N-Ada 10)"/>
    <property type="match status" value="1"/>
</dbReference>
<name>A0A518VAJ8_BRELA</name>
<dbReference type="PANTHER" id="PTHR43003">
    <property type="entry name" value="DNA-3-METHYLADENINE GLYCOSYLASE"/>
    <property type="match status" value="1"/>
</dbReference>
<dbReference type="PANTHER" id="PTHR43003:SF12">
    <property type="entry name" value="DNA-3-METHYLADENINE GLYCOSYLASE"/>
    <property type="match status" value="1"/>
</dbReference>
<evidence type="ECO:0000256" key="3">
    <source>
        <dbReference type="ARBA" id="ARBA00012000"/>
    </source>
</evidence>
<evidence type="ECO:0000313" key="10">
    <source>
        <dbReference type="Proteomes" id="UP000319432"/>
    </source>
</evidence>
<dbReference type="GO" id="GO:0006289">
    <property type="term" value="P:nucleotide-excision repair"/>
    <property type="evidence" value="ECO:0007669"/>
    <property type="project" value="InterPro"/>
</dbReference>
<proteinExistence type="inferred from homology"/>
<dbReference type="Gene3D" id="3.30.310.20">
    <property type="entry name" value="DNA-3-methyladenine glycosylase AlkA, N-terminal domain"/>
    <property type="match status" value="1"/>
</dbReference>
<dbReference type="InterPro" id="IPR011257">
    <property type="entry name" value="DNA_glycosylase"/>
</dbReference>
<dbReference type="InterPro" id="IPR000035">
    <property type="entry name" value="Alkylbase_DNA_glycsylse_CS"/>
</dbReference>
<dbReference type="AlphaFoldDB" id="A0A518VAJ8"/>
<dbReference type="InterPro" id="IPR035451">
    <property type="entry name" value="Ada-like_dom_sf"/>
</dbReference>
<dbReference type="Pfam" id="PF00730">
    <property type="entry name" value="HhH-GPD"/>
    <property type="match status" value="1"/>
</dbReference>
<organism evidence="9 10">
    <name type="scientific">Brevibacillus laterosporus</name>
    <name type="common">Bacillus laterosporus</name>
    <dbReference type="NCBI Taxonomy" id="1465"/>
    <lineage>
        <taxon>Bacteria</taxon>
        <taxon>Bacillati</taxon>
        <taxon>Bacillota</taxon>
        <taxon>Bacilli</taxon>
        <taxon>Bacillales</taxon>
        <taxon>Paenibacillaceae</taxon>
        <taxon>Brevibacillus</taxon>
    </lineage>
</organism>
<dbReference type="InterPro" id="IPR012904">
    <property type="entry name" value="OGG_N"/>
</dbReference>
<feature type="domain" description="HhH-GPD" evidence="8">
    <location>
        <begin position="203"/>
        <end position="368"/>
    </location>
</feature>
<dbReference type="GO" id="GO:0006285">
    <property type="term" value="P:base-excision repair, AP site formation"/>
    <property type="evidence" value="ECO:0007669"/>
    <property type="project" value="TreeGrafter"/>
</dbReference>
<dbReference type="GO" id="GO:0008725">
    <property type="term" value="F:DNA-3-methyladenine glycosylase activity"/>
    <property type="evidence" value="ECO:0007669"/>
    <property type="project" value="TreeGrafter"/>
</dbReference>
<evidence type="ECO:0000256" key="4">
    <source>
        <dbReference type="ARBA" id="ARBA00022763"/>
    </source>
</evidence>
<keyword evidence="4" id="KW-0227">DNA damage</keyword>
<evidence type="ECO:0000256" key="2">
    <source>
        <dbReference type="ARBA" id="ARBA00010817"/>
    </source>
</evidence>
<comment type="similarity">
    <text evidence="2">Belongs to the alkylbase DNA glycosidase AlkA family.</text>
</comment>
<dbReference type="CDD" id="cd00056">
    <property type="entry name" value="ENDO3c"/>
    <property type="match status" value="1"/>
</dbReference>
<dbReference type="Gene3D" id="3.40.10.10">
    <property type="entry name" value="DNA Methylphosphotriester Repair Domain"/>
    <property type="match status" value="1"/>
</dbReference>
<dbReference type="Pfam" id="PF07934">
    <property type="entry name" value="OGG_N"/>
    <property type="match status" value="1"/>
</dbReference>
<keyword evidence="7" id="KW-0234">DNA repair</keyword>
<dbReference type="EC" id="3.2.2.21" evidence="3"/>
<dbReference type="GO" id="GO:0006307">
    <property type="term" value="P:DNA alkylation repair"/>
    <property type="evidence" value="ECO:0007669"/>
    <property type="project" value="TreeGrafter"/>
</dbReference>
<dbReference type="InterPro" id="IPR023170">
    <property type="entry name" value="HhH_base_excis_C"/>
</dbReference>
<dbReference type="PROSITE" id="PS00516">
    <property type="entry name" value="ALKYLBASE_DNA_GLYCOS"/>
    <property type="match status" value="1"/>
</dbReference>
<dbReference type="InterPro" id="IPR004026">
    <property type="entry name" value="Ada_DNA_repair_Zn-bd"/>
</dbReference>
<dbReference type="InterPro" id="IPR003265">
    <property type="entry name" value="HhH-GPD_domain"/>
</dbReference>
<dbReference type="GO" id="GO:0006355">
    <property type="term" value="P:regulation of DNA-templated transcription"/>
    <property type="evidence" value="ECO:0007669"/>
    <property type="project" value="InterPro"/>
</dbReference>
<dbReference type="Gene3D" id="1.10.1670.10">
    <property type="entry name" value="Helix-hairpin-Helix base-excision DNA repair enzymes (C-terminal)"/>
    <property type="match status" value="1"/>
</dbReference>
<dbReference type="SUPFAM" id="SSF48150">
    <property type="entry name" value="DNA-glycosylase"/>
    <property type="match status" value="1"/>
</dbReference>
<dbReference type="InterPro" id="IPR051912">
    <property type="entry name" value="Alkylbase_DNA_Glycosylase/TA"/>
</dbReference>
<dbReference type="Gene3D" id="1.10.340.30">
    <property type="entry name" value="Hypothetical protein, domain 2"/>
    <property type="match status" value="1"/>
</dbReference>
<evidence type="ECO:0000313" key="9">
    <source>
        <dbReference type="EMBL" id="QDX94018.1"/>
    </source>
</evidence>
<keyword evidence="10" id="KW-1185">Reference proteome</keyword>
<comment type="catalytic activity">
    <reaction evidence="1">
        <text>Hydrolysis of alkylated DNA, releasing 3-methyladenine, 3-methylguanine, 7-methylguanine and 7-methyladenine.</text>
        <dbReference type="EC" id="3.2.2.21"/>
    </reaction>
</comment>
<dbReference type="GO" id="GO:0043916">
    <property type="term" value="F:DNA-7-methylguanine glycosylase activity"/>
    <property type="evidence" value="ECO:0007669"/>
    <property type="project" value="TreeGrafter"/>
</dbReference>
<dbReference type="OrthoDB" id="9785929at2"/>
<evidence type="ECO:0000256" key="1">
    <source>
        <dbReference type="ARBA" id="ARBA00000086"/>
    </source>
</evidence>
<dbReference type="GO" id="GO:0008534">
    <property type="term" value="F:oxidized purine nucleobase lesion DNA N-glycosylase activity"/>
    <property type="evidence" value="ECO:0007669"/>
    <property type="project" value="InterPro"/>
</dbReference>
<protein>
    <recommendedName>
        <fullName evidence="3">DNA-3-methyladenine glycosylase II</fullName>
        <ecNumber evidence="3">3.2.2.21</ecNumber>
    </recommendedName>
</protein>
<evidence type="ECO:0000259" key="8">
    <source>
        <dbReference type="SMART" id="SM00478"/>
    </source>
</evidence>
<dbReference type="InterPro" id="IPR037046">
    <property type="entry name" value="AlkA_N_sf"/>
</dbReference>
<dbReference type="Pfam" id="PF02805">
    <property type="entry name" value="Ada_Zn_binding"/>
    <property type="match status" value="1"/>
</dbReference>
<evidence type="ECO:0000256" key="7">
    <source>
        <dbReference type="ARBA" id="ARBA00023204"/>
    </source>
</evidence>
<evidence type="ECO:0000256" key="5">
    <source>
        <dbReference type="ARBA" id="ARBA00022801"/>
    </source>
</evidence>
<keyword evidence="5" id="KW-0378">Hydrolase</keyword>
<keyword evidence="6" id="KW-0010">Activator</keyword>
<sequence length="368" mass="42920">MLKSTIYPEWDAPYFIGKEIKKIYCFPWCKGQPELENTVRFESRAKAEQAGYRPCKNCCSSLPLGSWEDNLHELTLFVPKEFSFAENMKYLSNAKNECLFYSKNQRIYRAISIEHETPVVEIRADHDNVIYIRFLGNTMPSRKWVRAAVARYVRDWFDLDTDLLPFYDLAKTDVLLQRAVNEFNGLRNIGIPDLFEAICWGIIGQQINLTFAYTLKRRLVEAFGRNVECEGEKYWIFPTPHEIAALTVEDLNGLRMTVKKCEYLIGVAQLMAEGKMTKELLLDCGDYKKAEKMLVKIRGIGPWTANYVLMRCLRIPSAFPIDDVGLHNAIKYLLGTEHKPTKEEILRLSTAWTNWESYATFYLWRFLY</sequence>
<dbReference type="GO" id="GO:0032993">
    <property type="term" value="C:protein-DNA complex"/>
    <property type="evidence" value="ECO:0007669"/>
    <property type="project" value="TreeGrafter"/>
</dbReference>
<dbReference type="GO" id="GO:0005737">
    <property type="term" value="C:cytoplasm"/>
    <property type="evidence" value="ECO:0007669"/>
    <property type="project" value="TreeGrafter"/>
</dbReference>
<accession>A0A518VAJ8</accession>
<evidence type="ECO:0000256" key="6">
    <source>
        <dbReference type="ARBA" id="ARBA00023159"/>
    </source>
</evidence>
<dbReference type="GO" id="GO:0008168">
    <property type="term" value="F:methyltransferase activity"/>
    <property type="evidence" value="ECO:0007669"/>
    <property type="project" value="InterPro"/>
</dbReference>
<dbReference type="SMART" id="SM00478">
    <property type="entry name" value="ENDO3c"/>
    <property type="match status" value="1"/>
</dbReference>
<dbReference type="EMBL" id="CP033464">
    <property type="protein sequence ID" value="QDX94018.1"/>
    <property type="molecule type" value="Genomic_DNA"/>
</dbReference>
<dbReference type="FunFam" id="1.10.340.30:FF:000004">
    <property type="entry name" value="DNA-3-methyladenine glycosylase II"/>
    <property type="match status" value="1"/>
</dbReference>
<dbReference type="GO" id="GO:0032131">
    <property type="term" value="F:alkylated DNA binding"/>
    <property type="evidence" value="ECO:0007669"/>
    <property type="project" value="TreeGrafter"/>
</dbReference>
<dbReference type="GO" id="GO:0008270">
    <property type="term" value="F:zinc ion binding"/>
    <property type="evidence" value="ECO:0007669"/>
    <property type="project" value="InterPro"/>
</dbReference>
<dbReference type="Proteomes" id="UP000319432">
    <property type="component" value="Chromosome"/>
</dbReference>
<reference evidence="9 10" key="1">
    <citation type="submission" date="2018-11" db="EMBL/GenBank/DDBJ databases">
        <title>Phylogenetic determinants of toxin gene distribution in genomes of Brevibacillus laterosporus.</title>
        <authorList>
            <person name="Glare T.R."/>
            <person name="Durrant A."/>
            <person name="Berry C."/>
            <person name="Palma L."/>
            <person name="Ormskirk M."/>
            <person name="Cox M.O."/>
        </authorList>
    </citation>
    <scope>NUCLEOTIDE SEQUENCE [LARGE SCALE GENOMIC DNA]</scope>
    <source>
        <strain evidence="9 10">1821L</strain>
    </source>
</reference>